<accession>X1DB73</accession>
<feature type="non-terminal residue" evidence="1">
    <location>
        <position position="1"/>
    </location>
</feature>
<dbReference type="EMBL" id="BART01027490">
    <property type="protein sequence ID" value="GAG93691.1"/>
    <property type="molecule type" value="Genomic_DNA"/>
</dbReference>
<organism evidence="1">
    <name type="scientific">marine sediment metagenome</name>
    <dbReference type="NCBI Taxonomy" id="412755"/>
    <lineage>
        <taxon>unclassified sequences</taxon>
        <taxon>metagenomes</taxon>
        <taxon>ecological metagenomes</taxon>
    </lineage>
</organism>
<evidence type="ECO:0000313" key="1">
    <source>
        <dbReference type="EMBL" id="GAG93691.1"/>
    </source>
</evidence>
<name>X1DB73_9ZZZZ</name>
<protein>
    <submittedName>
        <fullName evidence="1">Uncharacterized protein</fullName>
    </submittedName>
</protein>
<comment type="caution">
    <text evidence="1">The sequence shown here is derived from an EMBL/GenBank/DDBJ whole genome shotgun (WGS) entry which is preliminary data.</text>
</comment>
<dbReference type="AlphaFoldDB" id="X1DB73"/>
<reference evidence="1" key="1">
    <citation type="journal article" date="2014" name="Front. Microbiol.">
        <title>High frequency of phylogenetically diverse reductive dehalogenase-homologous genes in deep subseafloor sedimentary metagenomes.</title>
        <authorList>
            <person name="Kawai M."/>
            <person name="Futagami T."/>
            <person name="Toyoda A."/>
            <person name="Takaki Y."/>
            <person name="Nishi S."/>
            <person name="Hori S."/>
            <person name="Arai W."/>
            <person name="Tsubouchi T."/>
            <person name="Morono Y."/>
            <person name="Uchiyama I."/>
            <person name="Ito T."/>
            <person name="Fujiyama A."/>
            <person name="Inagaki F."/>
            <person name="Takami H."/>
        </authorList>
    </citation>
    <scope>NUCLEOTIDE SEQUENCE</scope>
    <source>
        <strain evidence="1">Expedition CK06-06</strain>
    </source>
</reference>
<gene>
    <name evidence="1" type="ORF">S01H4_48726</name>
</gene>
<proteinExistence type="predicted"/>
<sequence>IKDCADTGIVVNGADVTRPLIALNNLESCGDNITTTDTVDPPQNKQLG</sequence>